<dbReference type="VEuPathDB" id="TrichDB:TVAGG3_0895410"/>
<protein>
    <submittedName>
        <fullName evidence="2">Thioredoxin family protein</fullName>
    </submittedName>
</protein>
<dbReference type="FunCoup" id="A2FHG6">
    <property type="interactions" value="422"/>
</dbReference>
<reference evidence="2" key="1">
    <citation type="submission" date="2006-10" db="EMBL/GenBank/DDBJ databases">
        <authorList>
            <person name="Amadeo P."/>
            <person name="Zhao Q."/>
            <person name="Wortman J."/>
            <person name="Fraser-Liggett C."/>
            <person name="Carlton J."/>
        </authorList>
    </citation>
    <scope>NUCLEOTIDE SEQUENCE</scope>
    <source>
        <strain evidence="2">G3</strain>
    </source>
</reference>
<keyword evidence="3" id="KW-1185">Reference proteome</keyword>
<dbReference type="InterPro" id="IPR050620">
    <property type="entry name" value="Thioredoxin_H-type-like"/>
</dbReference>
<dbReference type="InterPro" id="IPR013766">
    <property type="entry name" value="Thioredoxin_domain"/>
</dbReference>
<sequence>MLNNIIQFKGSKEDLKSAIESHNGLTVLDMSTQWCGSCRRLAMLLPKIAAENTDVLFLKVDVEDNPELKEYYKIDQIPVINFCKNDKGLEPIKTLVGLNVPAIKENITSLK</sequence>
<dbReference type="eggNOG" id="KOG0907">
    <property type="taxonomic scope" value="Eukaryota"/>
</dbReference>
<dbReference type="VEuPathDB" id="TrichDB:TVAG_045300"/>
<dbReference type="Pfam" id="PF00085">
    <property type="entry name" value="Thioredoxin"/>
    <property type="match status" value="1"/>
</dbReference>
<evidence type="ECO:0000313" key="3">
    <source>
        <dbReference type="Proteomes" id="UP000001542"/>
    </source>
</evidence>
<evidence type="ECO:0000313" key="2">
    <source>
        <dbReference type="EMBL" id="EAX95642.1"/>
    </source>
</evidence>
<dbReference type="SUPFAM" id="SSF52833">
    <property type="entry name" value="Thioredoxin-like"/>
    <property type="match status" value="1"/>
</dbReference>
<evidence type="ECO:0000259" key="1">
    <source>
        <dbReference type="Pfam" id="PF00085"/>
    </source>
</evidence>
<accession>A2FHG6</accession>
<dbReference type="SMR" id="A2FHG6"/>
<dbReference type="EMBL" id="DS113795">
    <property type="protein sequence ID" value="EAX95642.1"/>
    <property type="molecule type" value="Genomic_DNA"/>
</dbReference>
<dbReference type="PANTHER" id="PTHR10438:SF468">
    <property type="entry name" value="THIOREDOXIN-1-RELATED"/>
    <property type="match status" value="1"/>
</dbReference>
<dbReference type="InterPro" id="IPR017937">
    <property type="entry name" value="Thioredoxin_CS"/>
</dbReference>
<dbReference type="KEGG" id="tva:4753399"/>
<feature type="domain" description="Thioredoxin" evidence="1">
    <location>
        <begin position="11"/>
        <end position="98"/>
    </location>
</feature>
<dbReference type="RefSeq" id="XP_001308572.1">
    <property type="nucleotide sequence ID" value="XM_001308571.1"/>
</dbReference>
<name>A2FHG6_TRIV3</name>
<dbReference type="InParanoid" id="A2FHG6"/>
<dbReference type="OrthoDB" id="2121326at2759"/>
<dbReference type="CDD" id="cd02947">
    <property type="entry name" value="TRX_family"/>
    <property type="match status" value="1"/>
</dbReference>
<dbReference type="STRING" id="5722.A2FHG6"/>
<proteinExistence type="predicted"/>
<dbReference type="Proteomes" id="UP000001542">
    <property type="component" value="Unassembled WGS sequence"/>
</dbReference>
<dbReference type="PROSITE" id="PS00194">
    <property type="entry name" value="THIOREDOXIN_1"/>
    <property type="match status" value="1"/>
</dbReference>
<dbReference type="InterPro" id="IPR036249">
    <property type="entry name" value="Thioredoxin-like_sf"/>
</dbReference>
<organism evidence="2 3">
    <name type="scientific">Trichomonas vaginalis (strain ATCC PRA-98 / G3)</name>
    <dbReference type="NCBI Taxonomy" id="412133"/>
    <lineage>
        <taxon>Eukaryota</taxon>
        <taxon>Metamonada</taxon>
        <taxon>Parabasalia</taxon>
        <taxon>Trichomonadida</taxon>
        <taxon>Trichomonadidae</taxon>
        <taxon>Trichomonas</taxon>
    </lineage>
</organism>
<dbReference type="AlphaFoldDB" id="A2FHG6"/>
<reference evidence="2" key="2">
    <citation type="journal article" date="2007" name="Science">
        <title>Draft genome sequence of the sexually transmitted pathogen Trichomonas vaginalis.</title>
        <authorList>
            <person name="Carlton J.M."/>
            <person name="Hirt R.P."/>
            <person name="Silva J.C."/>
            <person name="Delcher A.L."/>
            <person name="Schatz M."/>
            <person name="Zhao Q."/>
            <person name="Wortman J.R."/>
            <person name="Bidwell S.L."/>
            <person name="Alsmark U.C.M."/>
            <person name="Besteiro S."/>
            <person name="Sicheritz-Ponten T."/>
            <person name="Noel C.J."/>
            <person name="Dacks J.B."/>
            <person name="Foster P.G."/>
            <person name="Simillion C."/>
            <person name="Van de Peer Y."/>
            <person name="Miranda-Saavedra D."/>
            <person name="Barton G.J."/>
            <person name="Westrop G.D."/>
            <person name="Mueller S."/>
            <person name="Dessi D."/>
            <person name="Fiori P.L."/>
            <person name="Ren Q."/>
            <person name="Paulsen I."/>
            <person name="Zhang H."/>
            <person name="Bastida-Corcuera F.D."/>
            <person name="Simoes-Barbosa A."/>
            <person name="Brown M.T."/>
            <person name="Hayes R.D."/>
            <person name="Mukherjee M."/>
            <person name="Okumura C.Y."/>
            <person name="Schneider R."/>
            <person name="Smith A.J."/>
            <person name="Vanacova S."/>
            <person name="Villalvazo M."/>
            <person name="Haas B.J."/>
            <person name="Pertea M."/>
            <person name="Feldblyum T.V."/>
            <person name="Utterback T.R."/>
            <person name="Shu C.L."/>
            <person name="Osoegawa K."/>
            <person name="de Jong P.J."/>
            <person name="Hrdy I."/>
            <person name="Horvathova L."/>
            <person name="Zubacova Z."/>
            <person name="Dolezal P."/>
            <person name="Malik S.B."/>
            <person name="Logsdon J.M. Jr."/>
            <person name="Henze K."/>
            <person name="Gupta A."/>
            <person name="Wang C.C."/>
            <person name="Dunne R.L."/>
            <person name="Upcroft J.A."/>
            <person name="Upcroft P."/>
            <person name="White O."/>
            <person name="Salzberg S.L."/>
            <person name="Tang P."/>
            <person name="Chiu C.-H."/>
            <person name="Lee Y.-S."/>
            <person name="Embley T.M."/>
            <person name="Coombs G.H."/>
            <person name="Mottram J.C."/>
            <person name="Tachezy J."/>
            <person name="Fraser-Liggett C.M."/>
            <person name="Johnson P.J."/>
        </authorList>
    </citation>
    <scope>NUCLEOTIDE SEQUENCE [LARGE SCALE GENOMIC DNA]</scope>
    <source>
        <strain evidence="2">G3</strain>
    </source>
</reference>
<dbReference type="Gene3D" id="3.40.30.10">
    <property type="entry name" value="Glutaredoxin"/>
    <property type="match status" value="1"/>
</dbReference>
<dbReference type="PANTHER" id="PTHR10438">
    <property type="entry name" value="THIOREDOXIN"/>
    <property type="match status" value="1"/>
</dbReference>
<gene>
    <name evidence="2" type="ORF">TVAG_045300</name>
</gene>